<dbReference type="Proteomes" id="UP000596660">
    <property type="component" value="Unplaced"/>
</dbReference>
<dbReference type="EnsemblPlants" id="AUR62008542-RA">
    <property type="protein sequence ID" value="AUR62008542-RA:cds"/>
    <property type="gene ID" value="AUR62008542"/>
</dbReference>
<feature type="compositionally biased region" description="Basic and acidic residues" evidence="1">
    <location>
        <begin position="212"/>
        <end position="236"/>
    </location>
</feature>
<evidence type="ECO:0000313" key="3">
    <source>
        <dbReference type="Proteomes" id="UP000596660"/>
    </source>
</evidence>
<dbReference type="GO" id="GO:0005634">
    <property type="term" value="C:nucleus"/>
    <property type="evidence" value="ECO:0007669"/>
    <property type="project" value="InterPro"/>
</dbReference>
<dbReference type="InterPro" id="IPR034590">
    <property type="entry name" value="POLYCHOME/GIG1"/>
</dbReference>
<accession>A0A803L9K3</accession>
<dbReference type="AlphaFoldDB" id="A0A803L9K3"/>
<organism evidence="2 3">
    <name type="scientific">Chenopodium quinoa</name>
    <name type="common">Quinoa</name>
    <dbReference type="NCBI Taxonomy" id="63459"/>
    <lineage>
        <taxon>Eukaryota</taxon>
        <taxon>Viridiplantae</taxon>
        <taxon>Streptophyta</taxon>
        <taxon>Embryophyta</taxon>
        <taxon>Tracheophyta</taxon>
        <taxon>Spermatophyta</taxon>
        <taxon>Magnoliopsida</taxon>
        <taxon>eudicotyledons</taxon>
        <taxon>Gunneridae</taxon>
        <taxon>Pentapetalae</taxon>
        <taxon>Caryophyllales</taxon>
        <taxon>Chenopodiaceae</taxon>
        <taxon>Chenopodioideae</taxon>
        <taxon>Atripliceae</taxon>
        <taxon>Chenopodium</taxon>
    </lineage>
</organism>
<name>A0A803L9K3_CHEQI</name>
<keyword evidence="3" id="KW-1185">Reference proteome</keyword>
<feature type="compositionally biased region" description="Low complexity" evidence="1">
    <location>
        <begin position="133"/>
        <end position="146"/>
    </location>
</feature>
<dbReference type="PANTHER" id="PTHR35119">
    <property type="entry name" value="PROTEIN POLYCHOME"/>
    <property type="match status" value="1"/>
</dbReference>
<reference evidence="2" key="1">
    <citation type="journal article" date="2017" name="Nature">
        <title>The genome of Chenopodium quinoa.</title>
        <authorList>
            <person name="Jarvis D.E."/>
            <person name="Ho Y.S."/>
            <person name="Lightfoot D.J."/>
            <person name="Schmoeckel S.M."/>
            <person name="Li B."/>
            <person name="Borm T.J.A."/>
            <person name="Ohyanagi H."/>
            <person name="Mineta K."/>
            <person name="Michell C.T."/>
            <person name="Saber N."/>
            <person name="Kharbatia N.M."/>
            <person name="Rupper R.R."/>
            <person name="Sharp A.R."/>
            <person name="Dally N."/>
            <person name="Boughton B.A."/>
            <person name="Woo Y.H."/>
            <person name="Gao G."/>
            <person name="Schijlen E.G.W.M."/>
            <person name="Guo X."/>
            <person name="Momin A.A."/>
            <person name="Negrao S."/>
            <person name="Al-Babili S."/>
            <person name="Gehring C."/>
            <person name="Roessner U."/>
            <person name="Jung C."/>
            <person name="Murphy K."/>
            <person name="Arold S.T."/>
            <person name="Gojobori T."/>
            <person name="van der Linden C.G."/>
            <person name="van Loo E.N."/>
            <person name="Jellen E.N."/>
            <person name="Maughan P.J."/>
            <person name="Tester M."/>
        </authorList>
    </citation>
    <scope>NUCLEOTIDE SEQUENCE [LARGE SCALE GENOMIC DNA]</scope>
    <source>
        <strain evidence="2">cv. PI 614886</strain>
    </source>
</reference>
<dbReference type="GO" id="GO:0051783">
    <property type="term" value="P:regulation of nuclear division"/>
    <property type="evidence" value="ECO:0007669"/>
    <property type="project" value="InterPro"/>
</dbReference>
<evidence type="ECO:0000313" key="2">
    <source>
        <dbReference type="EnsemblPlants" id="AUR62008542-RA:cds"/>
    </source>
</evidence>
<protein>
    <submittedName>
        <fullName evidence="2">Uncharacterized protein</fullName>
    </submittedName>
</protein>
<feature type="compositionally biased region" description="Polar residues" evidence="1">
    <location>
        <begin position="151"/>
        <end position="164"/>
    </location>
</feature>
<sequence length="245" mass="27321">MPTPSRDRLARPVDISALYRGAARRVDLIVDQPGLTWTGLSGDGSRNVSGGGSVSGRRAGIGRGWYTQRQLQTGQENRTPRMMAGRRYGGARGRGSRLPSWYPRTPLRDITAIVRAIERRRAELNRTTEATEEQTNTETATAPNAEPEQEIGSQTPLPTISVKPQPSPATKVWQITPRNADNNETGSDFMTPQKRLLHSIEKVREVWLEDRKKLEKTPAAKRAEREKKSDGNELKGGEWPQAIIF</sequence>
<feature type="region of interest" description="Disordered" evidence="1">
    <location>
        <begin position="212"/>
        <end position="245"/>
    </location>
</feature>
<feature type="region of interest" description="Disordered" evidence="1">
    <location>
        <begin position="123"/>
        <end position="173"/>
    </location>
</feature>
<dbReference type="PANTHER" id="PTHR35119:SF1">
    <property type="entry name" value="PROTEIN POLYCHOME"/>
    <property type="match status" value="1"/>
</dbReference>
<evidence type="ECO:0000256" key="1">
    <source>
        <dbReference type="SAM" id="MobiDB-lite"/>
    </source>
</evidence>
<proteinExistence type="predicted"/>
<dbReference type="Gramene" id="AUR62008542-RA">
    <property type="protein sequence ID" value="AUR62008542-RA:cds"/>
    <property type="gene ID" value="AUR62008542"/>
</dbReference>
<reference evidence="2" key="2">
    <citation type="submission" date="2021-03" db="UniProtKB">
        <authorList>
            <consortium name="EnsemblPlants"/>
        </authorList>
    </citation>
    <scope>IDENTIFICATION</scope>
</reference>